<dbReference type="AlphaFoldDB" id="A0A495XPN3"/>
<evidence type="ECO:0000313" key="4">
    <source>
        <dbReference type="Proteomes" id="UP000272729"/>
    </source>
</evidence>
<dbReference type="InterPro" id="IPR002575">
    <property type="entry name" value="Aminoglycoside_PTrfase"/>
</dbReference>
<dbReference type="PANTHER" id="PTHR21310">
    <property type="entry name" value="AMINOGLYCOSIDE PHOSPHOTRANSFERASE-RELATED-RELATED"/>
    <property type="match status" value="1"/>
</dbReference>
<feature type="region of interest" description="Disordered" evidence="1">
    <location>
        <begin position="308"/>
        <end position="331"/>
    </location>
</feature>
<dbReference type="InterPro" id="IPR051678">
    <property type="entry name" value="AGP_Transferase"/>
</dbReference>
<keyword evidence="4" id="KW-1185">Reference proteome</keyword>
<evidence type="ECO:0000259" key="2">
    <source>
        <dbReference type="Pfam" id="PF01636"/>
    </source>
</evidence>
<feature type="compositionally biased region" description="Basic and acidic residues" evidence="1">
    <location>
        <begin position="314"/>
        <end position="331"/>
    </location>
</feature>
<proteinExistence type="predicted"/>
<gene>
    <name evidence="3" type="ORF">DFJ66_7769</name>
</gene>
<dbReference type="Pfam" id="PF01636">
    <property type="entry name" value="APH"/>
    <property type="match status" value="1"/>
</dbReference>
<protein>
    <submittedName>
        <fullName evidence="3">Aminoglycoside phosphotransferase (APT) family kinase protein</fullName>
    </submittedName>
</protein>
<organism evidence="3 4">
    <name type="scientific">Saccharothrix variisporea</name>
    <dbReference type="NCBI Taxonomy" id="543527"/>
    <lineage>
        <taxon>Bacteria</taxon>
        <taxon>Bacillati</taxon>
        <taxon>Actinomycetota</taxon>
        <taxon>Actinomycetes</taxon>
        <taxon>Pseudonocardiales</taxon>
        <taxon>Pseudonocardiaceae</taxon>
        <taxon>Saccharothrix</taxon>
    </lineage>
</organism>
<sequence>MTEALPDEVTGWLAARLPRGGRIARIAQLPGGYRNQNLLIATDDDKFVLRRYLKGNTCGVEQELATRLSGVVPIAEVVDADPTGALAGEPVLLSRFVEGTSLDQVVLDLPAPEATELGHRVGSALAAIGTIRFTAPGFFSGPDLTPASGGADSADLITFTTSRLDDLVGFDSLEKTALLALAEHDQRALDAVPSEARLVHADFNGKNLLVTRRGGHWSVSAVLDWEFAFSGNPLSDVGNMLRFPEDTGPHFTTAFIDAFTADAGPLPDNWHHLSQALDLFALVDLLTLPSTHPLHAKVSDAVRTRITATTGRLPETEPRSNADRQPRRPPS</sequence>
<dbReference type="EMBL" id="RBXR01000001">
    <property type="protein sequence ID" value="RKT74413.1"/>
    <property type="molecule type" value="Genomic_DNA"/>
</dbReference>
<reference evidence="3 4" key="1">
    <citation type="submission" date="2018-10" db="EMBL/GenBank/DDBJ databases">
        <title>Sequencing the genomes of 1000 actinobacteria strains.</title>
        <authorList>
            <person name="Klenk H.-P."/>
        </authorList>
    </citation>
    <scope>NUCLEOTIDE SEQUENCE [LARGE SCALE GENOMIC DNA]</scope>
    <source>
        <strain evidence="3 4">DSM 43911</strain>
    </source>
</reference>
<evidence type="ECO:0000256" key="1">
    <source>
        <dbReference type="SAM" id="MobiDB-lite"/>
    </source>
</evidence>
<feature type="domain" description="Aminoglycoside phosphotransferase" evidence="2">
    <location>
        <begin position="26"/>
        <end position="260"/>
    </location>
</feature>
<comment type="caution">
    <text evidence="3">The sequence shown here is derived from an EMBL/GenBank/DDBJ whole genome shotgun (WGS) entry which is preliminary data.</text>
</comment>
<dbReference type="Gene3D" id="3.90.1200.10">
    <property type="match status" value="1"/>
</dbReference>
<dbReference type="Proteomes" id="UP000272729">
    <property type="component" value="Unassembled WGS sequence"/>
</dbReference>
<dbReference type="SUPFAM" id="SSF56112">
    <property type="entry name" value="Protein kinase-like (PK-like)"/>
    <property type="match status" value="1"/>
</dbReference>
<dbReference type="GO" id="GO:0016301">
    <property type="term" value="F:kinase activity"/>
    <property type="evidence" value="ECO:0007669"/>
    <property type="project" value="UniProtKB-KW"/>
</dbReference>
<keyword evidence="3" id="KW-0418">Kinase</keyword>
<keyword evidence="3" id="KW-0808">Transferase</keyword>
<evidence type="ECO:0000313" key="3">
    <source>
        <dbReference type="EMBL" id="RKT74413.1"/>
    </source>
</evidence>
<dbReference type="RefSeq" id="WP_170199958.1">
    <property type="nucleotide sequence ID" value="NZ_JBIUBA010000003.1"/>
</dbReference>
<name>A0A495XPN3_9PSEU</name>
<accession>A0A495XPN3</accession>
<dbReference type="InterPro" id="IPR011009">
    <property type="entry name" value="Kinase-like_dom_sf"/>
</dbReference>